<dbReference type="Proteomes" id="UP000325785">
    <property type="component" value="Chromosome"/>
</dbReference>
<feature type="chain" id="PRO_5010437477" description="Lipoprotein" evidence="1">
    <location>
        <begin position="32"/>
        <end position="166"/>
    </location>
</feature>
<dbReference type="AlphaFoldDB" id="A0A0T5P9M1"/>
<dbReference type="RefSeq" id="WP_143100320.1">
    <property type="nucleotide sequence ID" value="NZ_CP031598.1"/>
</dbReference>
<name>A0A0T5P9M1_9RHOB</name>
<dbReference type="KEGG" id="rid:RIdsm_02944"/>
<keyword evidence="4" id="KW-1185">Reference proteome</keyword>
<dbReference type="EMBL" id="CP031598">
    <property type="protein sequence ID" value="QEW27134.1"/>
    <property type="molecule type" value="Genomic_DNA"/>
</dbReference>
<dbReference type="Proteomes" id="UP000051401">
    <property type="component" value="Unassembled WGS sequence"/>
</dbReference>
<evidence type="ECO:0000256" key="1">
    <source>
        <dbReference type="SAM" id="SignalP"/>
    </source>
</evidence>
<evidence type="ECO:0000313" key="2">
    <source>
        <dbReference type="EMBL" id="KRS18039.1"/>
    </source>
</evidence>
<evidence type="ECO:0000313" key="4">
    <source>
        <dbReference type="Proteomes" id="UP000051401"/>
    </source>
</evidence>
<evidence type="ECO:0000313" key="5">
    <source>
        <dbReference type="Proteomes" id="UP000325785"/>
    </source>
</evidence>
<protein>
    <recommendedName>
        <fullName evidence="6">Lipoprotein</fullName>
    </recommendedName>
</protein>
<reference evidence="2 4" key="1">
    <citation type="submission" date="2015-04" db="EMBL/GenBank/DDBJ databases">
        <title>The draft genome sequence of Roseovarius indicus B108T.</title>
        <authorList>
            <person name="Li G."/>
            <person name="Lai Q."/>
            <person name="Shao Z."/>
            <person name="Yan P."/>
        </authorList>
    </citation>
    <scope>NUCLEOTIDE SEQUENCE [LARGE SCALE GENOMIC DNA]</scope>
    <source>
        <strain evidence="2 4">B108</strain>
    </source>
</reference>
<evidence type="ECO:0008006" key="6">
    <source>
        <dbReference type="Google" id="ProtNLM"/>
    </source>
</evidence>
<dbReference type="EMBL" id="LAXI01000005">
    <property type="protein sequence ID" value="KRS18039.1"/>
    <property type="molecule type" value="Genomic_DNA"/>
</dbReference>
<reference evidence="3 5" key="2">
    <citation type="submission" date="2018-08" db="EMBL/GenBank/DDBJ databases">
        <title>Genetic Globetrotter - A new plasmid hitch-hiking vast phylogenetic and geographic distances.</title>
        <authorList>
            <person name="Vollmers J."/>
            <person name="Petersen J."/>
        </authorList>
    </citation>
    <scope>NUCLEOTIDE SEQUENCE [LARGE SCALE GENOMIC DNA]</scope>
    <source>
        <strain evidence="3 5">DSM 26383</strain>
    </source>
</reference>
<organism evidence="2 4">
    <name type="scientific">Roseovarius indicus</name>
    <dbReference type="NCBI Taxonomy" id="540747"/>
    <lineage>
        <taxon>Bacteria</taxon>
        <taxon>Pseudomonadati</taxon>
        <taxon>Pseudomonadota</taxon>
        <taxon>Alphaproteobacteria</taxon>
        <taxon>Rhodobacterales</taxon>
        <taxon>Roseobacteraceae</taxon>
        <taxon>Roseovarius</taxon>
    </lineage>
</organism>
<keyword evidence="1" id="KW-0732">Signal</keyword>
<dbReference type="STRING" id="540747.SAMN04488031_101401"/>
<proteinExistence type="predicted"/>
<sequence>MPTAPTVERRAAARYAVFALAMGLFTGGAMADDSKNAAEGAAQIARPLLAYRCPAGFDTAEELCRAFRTLLGEAAPGHALRRLGEEEHMPALRDSDLYVALAAERHGAHSLTARIEWRAGKDAETVTGPEISLDSSDTALRPSMYPGFLRELWSLSAPPGLRDPAE</sequence>
<evidence type="ECO:0000313" key="3">
    <source>
        <dbReference type="EMBL" id="QEW27134.1"/>
    </source>
</evidence>
<feature type="signal peptide" evidence="1">
    <location>
        <begin position="1"/>
        <end position="31"/>
    </location>
</feature>
<dbReference type="PATRIC" id="fig|540747.5.peg.5096"/>
<accession>A0A0T5P9M1</accession>
<gene>
    <name evidence="3" type="ORF">RIdsm_02944</name>
    <name evidence="2" type="ORF">XM52_10855</name>
</gene>